<accession>A0A421B369</accession>
<dbReference type="Proteomes" id="UP000282454">
    <property type="component" value="Unassembled WGS sequence"/>
</dbReference>
<dbReference type="RefSeq" id="WP_121391695.1">
    <property type="nucleotide sequence ID" value="NZ_RCDD01000002.1"/>
</dbReference>
<gene>
    <name evidence="4" type="ORF">CLV68_3309</name>
</gene>
<dbReference type="InterPro" id="IPR036890">
    <property type="entry name" value="HATPase_C_sf"/>
</dbReference>
<evidence type="ECO:0000256" key="3">
    <source>
        <dbReference type="ARBA" id="ARBA00023012"/>
    </source>
</evidence>
<evidence type="ECO:0000256" key="2">
    <source>
        <dbReference type="ARBA" id="ARBA00022777"/>
    </source>
</evidence>
<dbReference type="PANTHER" id="PTHR24421:SF62">
    <property type="entry name" value="SENSORY TRANSDUCTION HISTIDINE KINASE"/>
    <property type="match status" value="1"/>
</dbReference>
<organism evidence="4 5">
    <name type="scientific">Actinokineospora cianjurensis</name>
    <dbReference type="NCBI Taxonomy" id="585224"/>
    <lineage>
        <taxon>Bacteria</taxon>
        <taxon>Bacillati</taxon>
        <taxon>Actinomycetota</taxon>
        <taxon>Actinomycetes</taxon>
        <taxon>Pseudonocardiales</taxon>
        <taxon>Pseudonocardiaceae</taxon>
        <taxon>Actinokineospora</taxon>
    </lineage>
</organism>
<dbReference type="AlphaFoldDB" id="A0A421B369"/>
<keyword evidence="3" id="KW-0902">Two-component regulatory system</keyword>
<evidence type="ECO:0000256" key="1">
    <source>
        <dbReference type="ARBA" id="ARBA00022679"/>
    </source>
</evidence>
<dbReference type="SUPFAM" id="SSF55874">
    <property type="entry name" value="ATPase domain of HSP90 chaperone/DNA topoisomerase II/histidine kinase"/>
    <property type="match status" value="1"/>
</dbReference>
<evidence type="ECO:0000313" key="5">
    <source>
        <dbReference type="Proteomes" id="UP000282454"/>
    </source>
</evidence>
<dbReference type="GO" id="GO:0000160">
    <property type="term" value="P:phosphorelay signal transduction system"/>
    <property type="evidence" value="ECO:0007669"/>
    <property type="project" value="UniProtKB-KW"/>
</dbReference>
<dbReference type="EMBL" id="RCDD01000002">
    <property type="protein sequence ID" value="RLK58831.1"/>
    <property type="molecule type" value="Genomic_DNA"/>
</dbReference>
<name>A0A421B369_9PSEU</name>
<evidence type="ECO:0000313" key="4">
    <source>
        <dbReference type="EMBL" id="RLK58831.1"/>
    </source>
</evidence>
<sequence>MTIRALTVTFTAQEVGLTVRDDGRRFDLPTQTDGYGLIGLRERAALIRAEVRVDSAPWGGHHRVATGLGMTIRALTVAFTAQDVGLTVRDDGHGFDLPTQTDGFGPVGLRERAALIRAEVRVDSTPGAGTTASLRVSA</sequence>
<reference evidence="4 5" key="1">
    <citation type="submission" date="2018-10" db="EMBL/GenBank/DDBJ databases">
        <title>Genomic Encyclopedia of Archaeal and Bacterial Type Strains, Phase II (KMG-II): from individual species to whole genera.</title>
        <authorList>
            <person name="Goeker M."/>
        </authorList>
    </citation>
    <scope>NUCLEOTIDE SEQUENCE [LARGE SCALE GENOMIC DNA]</scope>
    <source>
        <strain evidence="4 5">DSM 45657</strain>
    </source>
</reference>
<dbReference type="OrthoDB" id="3534981at2"/>
<dbReference type="GO" id="GO:0016301">
    <property type="term" value="F:kinase activity"/>
    <property type="evidence" value="ECO:0007669"/>
    <property type="project" value="UniProtKB-KW"/>
</dbReference>
<protein>
    <submittedName>
        <fullName evidence="4">Uncharacterized protein</fullName>
    </submittedName>
</protein>
<comment type="caution">
    <text evidence="4">The sequence shown here is derived from an EMBL/GenBank/DDBJ whole genome shotgun (WGS) entry which is preliminary data.</text>
</comment>
<dbReference type="InterPro" id="IPR050482">
    <property type="entry name" value="Sensor_HK_TwoCompSys"/>
</dbReference>
<keyword evidence="1" id="KW-0808">Transferase</keyword>
<dbReference type="PANTHER" id="PTHR24421">
    <property type="entry name" value="NITRATE/NITRITE SENSOR PROTEIN NARX-RELATED"/>
    <property type="match status" value="1"/>
</dbReference>
<keyword evidence="5" id="KW-1185">Reference proteome</keyword>
<dbReference type="Gene3D" id="3.30.565.10">
    <property type="entry name" value="Histidine kinase-like ATPase, C-terminal domain"/>
    <property type="match status" value="2"/>
</dbReference>
<proteinExistence type="predicted"/>
<keyword evidence="2" id="KW-0418">Kinase</keyword>